<proteinExistence type="predicted"/>
<dbReference type="Gene3D" id="3.40.50.1820">
    <property type="entry name" value="alpha/beta hydrolase"/>
    <property type="match status" value="1"/>
</dbReference>
<dbReference type="PANTHER" id="PTHR22946:SF12">
    <property type="entry name" value="CONIDIAL PIGMENT BIOSYNTHESIS PROTEIN AYG1 (AFU_ORTHOLOGUE AFUA_2G17550)"/>
    <property type="match status" value="1"/>
</dbReference>
<dbReference type="GO" id="GO:0016787">
    <property type="term" value="F:hydrolase activity"/>
    <property type="evidence" value="ECO:0007669"/>
    <property type="project" value="UniProtKB-KW"/>
</dbReference>
<dbReference type="EMBL" id="JABFAI010000530">
    <property type="protein sequence ID" value="KAF4943575.1"/>
    <property type="molecule type" value="Genomic_DNA"/>
</dbReference>
<dbReference type="Pfam" id="PF06500">
    <property type="entry name" value="FrsA-like"/>
    <property type="match status" value="1"/>
</dbReference>
<sequence length="439" mass="47949">MIFEALVTLLAATRTTEFAARVTGVRTFLPVLSAKRFSTVGGIDETTFIRQMDGCKSFNDARWTSYWIALANEQLHLLDNELEKANLESSQAFFGSPPITPPSPALLFFLSKGAAAMTQTPPGTPISVDMVPRDASDEEMTSFMAVSALLKAVAYFFVAAWPGQTPARRNAYYACERLFDVLLDAIAPTLNMTVERYFVQTNGEKVKVYAFLPDTSSAGIGTLVPGVIVTNGLEGTNVETMATALRTQAVLSSAWFFMEMPGTYAYKEPMRSASSEQVYRDVLSFVASHKSVDESRLGMIGISFGGNCATRMAIADKRLKAVVINGAPLTRSLSPTGLFGMPEIVVRALFCVFGAKSLQDLKSSLHALIPSRADIERIHCPVLAINGKQDTLISTQDTIDLAAWATNSELHLYPDDDHCAMGHIREWLELGSRWLDGNL</sequence>
<dbReference type="SUPFAM" id="SSF53474">
    <property type="entry name" value="alpha/beta-Hydrolases"/>
    <property type="match status" value="1"/>
</dbReference>
<protein>
    <submittedName>
        <fullName evidence="2">Uncharacterized protein</fullName>
    </submittedName>
</protein>
<reference evidence="2" key="1">
    <citation type="journal article" date="2020" name="BMC Genomics">
        <title>Correction to: Identification and distribution of gene clusters required for synthesis of sphingolipid metabolism inhibitors in diverse species of the filamentous fungus Fusarium.</title>
        <authorList>
            <person name="Kim H.S."/>
            <person name="Lohmar J.M."/>
            <person name="Busman M."/>
            <person name="Brown D.W."/>
            <person name="Naumann T.A."/>
            <person name="Divon H.H."/>
            <person name="Lysoe E."/>
            <person name="Uhlig S."/>
            <person name="Proctor R.H."/>
        </authorList>
    </citation>
    <scope>NUCLEOTIDE SEQUENCE</scope>
    <source>
        <strain evidence="2">NRRL 45417</strain>
    </source>
</reference>
<name>A0A8H4SQ08_9HYPO</name>
<dbReference type="Proteomes" id="UP000604273">
    <property type="component" value="Unassembled WGS sequence"/>
</dbReference>
<dbReference type="PANTHER" id="PTHR22946">
    <property type="entry name" value="DIENELACTONE HYDROLASE DOMAIN-CONTAINING PROTEIN-RELATED"/>
    <property type="match status" value="1"/>
</dbReference>
<dbReference type="OrthoDB" id="8119704at2759"/>
<dbReference type="InterPro" id="IPR010520">
    <property type="entry name" value="FrsA-like"/>
</dbReference>
<evidence type="ECO:0000256" key="1">
    <source>
        <dbReference type="ARBA" id="ARBA00022801"/>
    </source>
</evidence>
<evidence type="ECO:0000313" key="3">
    <source>
        <dbReference type="Proteomes" id="UP000604273"/>
    </source>
</evidence>
<dbReference type="InterPro" id="IPR050261">
    <property type="entry name" value="FrsA_esterase"/>
</dbReference>
<keyword evidence="3" id="KW-1185">Reference proteome</keyword>
<accession>A0A8H4SQ08</accession>
<dbReference type="InterPro" id="IPR029058">
    <property type="entry name" value="AB_hydrolase_fold"/>
</dbReference>
<organism evidence="2 3">
    <name type="scientific">Fusarium gaditjirri</name>
    <dbReference type="NCBI Taxonomy" id="282569"/>
    <lineage>
        <taxon>Eukaryota</taxon>
        <taxon>Fungi</taxon>
        <taxon>Dikarya</taxon>
        <taxon>Ascomycota</taxon>
        <taxon>Pezizomycotina</taxon>
        <taxon>Sordariomycetes</taxon>
        <taxon>Hypocreomycetidae</taxon>
        <taxon>Hypocreales</taxon>
        <taxon>Nectriaceae</taxon>
        <taxon>Fusarium</taxon>
        <taxon>Fusarium nisikadoi species complex</taxon>
    </lineage>
</organism>
<reference evidence="2" key="2">
    <citation type="submission" date="2020-05" db="EMBL/GenBank/DDBJ databases">
        <authorList>
            <person name="Kim H.-S."/>
            <person name="Proctor R.H."/>
            <person name="Brown D.W."/>
        </authorList>
    </citation>
    <scope>NUCLEOTIDE SEQUENCE</scope>
    <source>
        <strain evidence="2">NRRL 45417</strain>
    </source>
</reference>
<evidence type="ECO:0000313" key="2">
    <source>
        <dbReference type="EMBL" id="KAF4943575.1"/>
    </source>
</evidence>
<keyword evidence="1" id="KW-0378">Hydrolase</keyword>
<gene>
    <name evidence="2" type="ORF">FGADI_13333</name>
</gene>
<comment type="caution">
    <text evidence="2">The sequence shown here is derived from an EMBL/GenBank/DDBJ whole genome shotgun (WGS) entry which is preliminary data.</text>
</comment>
<dbReference type="AlphaFoldDB" id="A0A8H4SQ08"/>